<dbReference type="PANTHER" id="PTHR43903">
    <property type="entry name" value="NEUROLIGIN"/>
    <property type="match status" value="1"/>
</dbReference>
<feature type="chain" id="PRO_5012939452" evidence="4">
    <location>
        <begin position="27"/>
        <end position="644"/>
    </location>
</feature>
<keyword evidence="3" id="KW-1133">Transmembrane helix</keyword>
<protein>
    <submittedName>
        <fullName evidence="6">Juvenile hormone esterase</fullName>
    </submittedName>
</protein>
<comment type="caution">
    <text evidence="6">The sequence shown here is derived from an EMBL/GenBank/DDBJ whole genome shotgun (WGS) entry which is preliminary data.</text>
</comment>
<evidence type="ECO:0000313" key="7">
    <source>
        <dbReference type="Proteomes" id="UP000242188"/>
    </source>
</evidence>
<organism evidence="6 7">
    <name type="scientific">Mizuhopecten yessoensis</name>
    <name type="common">Japanese scallop</name>
    <name type="synonym">Patinopecten yessoensis</name>
    <dbReference type="NCBI Taxonomy" id="6573"/>
    <lineage>
        <taxon>Eukaryota</taxon>
        <taxon>Metazoa</taxon>
        <taxon>Spiralia</taxon>
        <taxon>Lophotrochozoa</taxon>
        <taxon>Mollusca</taxon>
        <taxon>Bivalvia</taxon>
        <taxon>Autobranchia</taxon>
        <taxon>Pteriomorphia</taxon>
        <taxon>Pectinida</taxon>
        <taxon>Pectinoidea</taxon>
        <taxon>Pectinidae</taxon>
        <taxon>Mizuhopecten</taxon>
    </lineage>
</organism>
<dbReference type="SUPFAM" id="SSF53474">
    <property type="entry name" value="alpha/beta-Hydrolases"/>
    <property type="match status" value="1"/>
</dbReference>
<gene>
    <name evidence="6" type="ORF">KP79_PYT03766</name>
</gene>
<sequence>MLKTVVALDMWRFIYLIMVYIHQGTSNSVIRVSGGLISGVQLSTSQGHVMSFLGVQYAKAPIGKLRFQKPEVNVKWNGIQNATNLGPICMQSIRNDDLQLLEMSENCLFLNIYVPGDIDNANNDQLPVVVIVHPGNFQEGSGAMIDGKSISISNHAIVVTFNFRLGVFGFLSLKRTFPGNAGLLDQVALLQWVKQNIAHFNGNPKNVVLICDYFTSQKHISSTFHNLYEKIITFNDDYEVGNIEGTNAYFNSDDIKQRCASIGQSFNRCLLEFDPFILLNASTSSTGLRKRPLFWPVPDANFPEIAKRTISGGFVSLLNIADLILTDLPFLIRRNSHQNNCDVTDFDEISHHVVQLLAKDMDERSKLLMLKTLRTFYNTHPEDCSGGAKLLSDYRLSGVLSFANSYCTQSLTLLAIAEMSSSNELNINTTLMCVLTNCSTSVHSANQAFAQFIRYGYPTFADDRIVWRPYTQRSKNYLSISDSVLTTGDVKTWPFDRLELLWFDLLPSLGVKVTSSKVDNRNTEVHIPQNACITSYAEAQWGLSPSQLEALLFSLILGTLFMLVIITALFRILCHFRGRKFFKAEGRGTSKKTGEISTNHVGTQNHVVLPNHTRPQNNTRSRNRTENDSLAGIHCHTVHSTTPM</sequence>
<name>A0A210QBG7_MIZYE</name>
<evidence type="ECO:0000256" key="3">
    <source>
        <dbReference type="SAM" id="Phobius"/>
    </source>
</evidence>
<dbReference type="Gene3D" id="3.40.50.1820">
    <property type="entry name" value="alpha/beta hydrolase"/>
    <property type="match status" value="1"/>
</dbReference>
<keyword evidence="3" id="KW-0812">Transmembrane</keyword>
<feature type="region of interest" description="Disordered" evidence="2">
    <location>
        <begin position="609"/>
        <end position="630"/>
    </location>
</feature>
<dbReference type="OrthoDB" id="408631at2759"/>
<evidence type="ECO:0000256" key="2">
    <source>
        <dbReference type="SAM" id="MobiDB-lite"/>
    </source>
</evidence>
<evidence type="ECO:0000256" key="4">
    <source>
        <dbReference type="SAM" id="SignalP"/>
    </source>
</evidence>
<feature type="domain" description="Carboxylesterase type B" evidence="5">
    <location>
        <begin position="27"/>
        <end position="210"/>
    </location>
</feature>
<evidence type="ECO:0000256" key="1">
    <source>
        <dbReference type="ARBA" id="ARBA00005964"/>
    </source>
</evidence>
<evidence type="ECO:0000313" key="6">
    <source>
        <dbReference type="EMBL" id="OWF46062.1"/>
    </source>
</evidence>
<keyword evidence="4" id="KW-0732">Signal</keyword>
<feature type="transmembrane region" description="Helical" evidence="3">
    <location>
        <begin position="550"/>
        <end position="573"/>
    </location>
</feature>
<proteinExistence type="inferred from homology"/>
<dbReference type="Proteomes" id="UP000242188">
    <property type="component" value="Unassembled WGS sequence"/>
</dbReference>
<evidence type="ECO:0000259" key="5">
    <source>
        <dbReference type="Pfam" id="PF00135"/>
    </source>
</evidence>
<dbReference type="Pfam" id="PF00135">
    <property type="entry name" value="COesterase"/>
    <property type="match status" value="1"/>
</dbReference>
<accession>A0A210QBG7</accession>
<dbReference type="AlphaFoldDB" id="A0A210QBG7"/>
<dbReference type="STRING" id="6573.A0A210QBG7"/>
<keyword evidence="3" id="KW-0472">Membrane</keyword>
<comment type="similarity">
    <text evidence="1">Belongs to the type-B carboxylesterase/lipase family.</text>
</comment>
<feature type="signal peptide" evidence="4">
    <location>
        <begin position="1"/>
        <end position="26"/>
    </location>
</feature>
<dbReference type="InterPro" id="IPR029058">
    <property type="entry name" value="AB_hydrolase_fold"/>
</dbReference>
<reference evidence="6 7" key="1">
    <citation type="journal article" date="2017" name="Nat. Ecol. Evol.">
        <title>Scallop genome provides insights into evolution of bilaterian karyotype and development.</title>
        <authorList>
            <person name="Wang S."/>
            <person name="Zhang J."/>
            <person name="Jiao W."/>
            <person name="Li J."/>
            <person name="Xun X."/>
            <person name="Sun Y."/>
            <person name="Guo X."/>
            <person name="Huan P."/>
            <person name="Dong B."/>
            <person name="Zhang L."/>
            <person name="Hu X."/>
            <person name="Sun X."/>
            <person name="Wang J."/>
            <person name="Zhao C."/>
            <person name="Wang Y."/>
            <person name="Wang D."/>
            <person name="Huang X."/>
            <person name="Wang R."/>
            <person name="Lv J."/>
            <person name="Li Y."/>
            <person name="Zhang Z."/>
            <person name="Liu B."/>
            <person name="Lu W."/>
            <person name="Hui Y."/>
            <person name="Liang J."/>
            <person name="Zhou Z."/>
            <person name="Hou R."/>
            <person name="Li X."/>
            <person name="Liu Y."/>
            <person name="Li H."/>
            <person name="Ning X."/>
            <person name="Lin Y."/>
            <person name="Zhao L."/>
            <person name="Xing Q."/>
            <person name="Dou J."/>
            <person name="Li Y."/>
            <person name="Mao J."/>
            <person name="Guo H."/>
            <person name="Dou H."/>
            <person name="Li T."/>
            <person name="Mu C."/>
            <person name="Jiang W."/>
            <person name="Fu Q."/>
            <person name="Fu X."/>
            <person name="Miao Y."/>
            <person name="Liu J."/>
            <person name="Yu Q."/>
            <person name="Li R."/>
            <person name="Liao H."/>
            <person name="Li X."/>
            <person name="Kong Y."/>
            <person name="Jiang Z."/>
            <person name="Chourrout D."/>
            <person name="Li R."/>
            <person name="Bao Z."/>
        </authorList>
    </citation>
    <scope>NUCLEOTIDE SEQUENCE [LARGE SCALE GENOMIC DNA]</scope>
    <source>
        <strain evidence="6 7">PY_sf001</strain>
    </source>
</reference>
<dbReference type="EMBL" id="NEDP02004288">
    <property type="protein sequence ID" value="OWF46062.1"/>
    <property type="molecule type" value="Genomic_DNA"/>
</dbReference>
<keyword evidence="7" id="KW-1185">Reference proteome</keyword>
<dbReference type="InterPro" id="IPR051093">
    <property type="entry name" value="Neuroligin/BSAL"/>
</dbReference>
<dbReference type="InterPro" id="IPR002018">
    <property type="entry name" value="CarbesteraseB"/>
</dbReference>